<dbReference type="FunFam" id="1.10.8.270:FF:000035">
    <property type="entry name" value="Cell cycle arrest protein BUB2"/>
    <property type="match status" value="1"/>
</dbReference>
<keyword evidence="4" id="KW-0131">Cell cycle</keyword>
<dbReference type="Gene3D" id="1.10.472.80">
    <property type="entry name" value="Ypt/Rab-GAP domain of gyp1p, domain 3"/>
    <property type="match status" value="1"/>
</dbReference>
<proteinExistence type="inferred from homology"/>
<organism evidence="7 8">
    <name type="scientific">Corymbia citriodora subsp. variegata</name>
    <dbReference type="NCBI Taxonomy" id="360336"/>
    <lineage>
        <taxon>Eukaryota</taxon>
        <taxon>Viridiplantae</taxon>
        <taxon>Streptophyta</taxon>
        <taxon>Embryophyta</taxon>
        <taxon>Tracheophyta</taxon>
        <taxon>Spermatophyta</taxon>
        <taxon>Magnoliopsida</taxon>
        <taxon>eudicotyledons</taxon>
        <taxon>Gunneridae</taxon>
        <taxon>Pentapetalae</taxon>
        <taxon>rosids</taxon>
        <taxon>malvids</taxon>
        <taxon>Myrtales</taxon>
        <taxon>Myrtaceae</taxon>
        <taxon>Myrtoideae</taxon>
        <taxon>Eucalypteae</taxon>
        <taxon>Corymbia</taxon>
    </lineage>
</organism>
<keyword evidence="3" id="KW-0206">Cytoskeleton</keyword>
<dbReference type="PROSITE" id="PS50086">
    <property type="entry name" value="TBC_RABGAP"/>
    <property type="match status" value="1"/>
</dbReference>
<dbReference type="Gramene" id="rna-gnl|WGS:JABURB|Cocit.L5238.1">
    <property type="protein sequence ID" value="cds-KAF7846105.1"/>
    <property type="gene ID" value="gene-BT93_L5238"/>
</dbReference>
<evidence type="ECO:0000256" key="4">
    <source>
        <dbReference type="ARBA" id="ARBA00023306"/>
    </source>
</evidence>
<evidence type="ECO:0000313" key="8">
    <source>
        <dbReference type="Proteomes" id="UP000806378"/>
    </source>
</evidence>
<dbReference type="Proteomes" id="UP000806378">
    <property type="component" value="Unassembled WGS sequence"/>
</dbReference>
<keyword evidence="2" id="KW-0963">Cytoplasm</keyword>
<dbReference type="PANTHER" id="PTHR22957">
    <property type="entry name" value="TBC1 DOMAIN FAMILY MEMBER GTPASE-ACTIVATING PROTEIN"/>
    <property type="match status" value="1"/>
</dbReference>
<dbReference type="Gene3D" id="1.10.8.270">
    <property type="entry name" value="putative rabgap domain of human tbc1 domain family member 14 like domains"/>
    <property type="match status" value="1"/>
</dbReference>
<dbReference type="GO" id="GO:0010564">
    <property type="term" value="P:regulation of cell cycle process"/>
    <property type="evidence" value="ECO:0007669"/>
    <property type="project" value="UniProtKB-ARBA"/>
</dbReference>
<feature type="domain" description="Rab-GAP TBC" evidence="6">
    <location>
        <begin position="44"/>
        <end position="224"/>
    </location>
</feature>
<dbReference type="Pfam" id="PF00566">
    <property type="entry name" value="RabGAP-TBC"/>
    <property type="match status" value="1"/>
</dbReference>
<comment type="subcellular location">
    <subcellularLocation>
        <location evidence="1">Cytoplasm</location>
        <location evidence="1">Cytoskeleton</location>
    </subcellularLocation>
</comment>
<comment type="similarity">
    <text evidence="5">Belongs to the BUB2 family.</text>
</comment>
<dbReference type="EMBL" id="MU095525">
    <property type="protein sequence ID" value="KAF7846105.1"/>
    <property type="molecule type" value="Genomic_DNA"/>
</dbReference>
<keyword evidence="8" id="KW-1185">Reference proteome</keyword>
<sequence>MKQPKEETRRLEAVETVSAPGKNEKALSAIRREILGNGISSDDAQHTRQRSVIWKLLLGVYETPAKEYLDLVQFGSSVVNDKIRNDTFRTLATDVAFQKRVQEEMLVRLLDAFVWQTIYIQGMNVLAAPFLYAMPSELEAFYCFSRFLEVNCPLYVQQTLEGVHRGLKLLDMCMEVADAELYAYLKSKGLSAEVYAFPSILTFSAGTPPLDEVLHLWDFLLAFGVHLNVLCVVAQLHLIRDEILAEPSPIKMLRTLPPLNARSVIALCCQFVKDLPEGQYDKLVRHVAMGCNARSLR</sequence>
<dbReference type="OrthoDB" id="10263206at2759"/>
<dbReference type="PANTHER" id="PTHR22957:SF263">
    <property type="entry name" value="MITOTIC CHECK POINT PROTEIN BUB2"/>
    <property type="match status" value="1"/>
</dbReference>
<evidence type="ECO:0000256" key="5">
    <source>
        <dbReference type="ARBA" id="ARBA00061049"/>
    </source>
</evidence>
<accession>A0A8T0CJZ8</accession>
<evidence type="ECO:0000256" key="3">
    <source>
        <dbReference type="ARBA" id="ARBA00023212"/>
    </source>
</evidence>
<dbReference type="InterPro" id="IPR000195">
    <property type="entry name" value="Rab-GAP-TBC_dom"/>
</dbReference>
<gene>
    <name evidence="7" type="ORF">BT93_L5238</name>
</gene>
<name>A0A8T0CJZ8_CORYI</name>
<dbReference type="GO" id="GO:0005096">
    <property type="term" value="F:GTPase activator activity"/>
    <property type="evidence" value="ECO:0007669"/>
    <property type="project" value="TreeGrafter"/>
</dbReference>
<comment type="caution">
    <text evidence="7">The sequence shown here is derived from an EMBL/GenBank/DDBJ whole genome shotgun (WGS) entry which is preliminary data.</text>
</comment>
<protein>
    <recommendedName>
        <fullName evidence="6">Rab-GAP TBC domain-containing protein</fullName>
    </recommendedName>
</protein>
<dbReference type="FunFam" id="1.10.472.80:FF:000026">
    <property type="entry name" value="Mitotic check point protein (Bub2)"/>
    <property type="match status" value="1"/>
</dbReference>
<dbReference type="AlphaFoldDB" id="A0A8T0CJZ8"/>
<dbReference type="GO" id="GO:0005856">
    <property type="term" value="C:cytoskeleton"/>
    <property type="evidence" value="ECO:0007669"/>
    <property type="project" value="UniProtKB-SubCell"/>
</dbReference>
<reference evidence="7" key="1">
    <citation type="submission" date="2020-05" db="EMBL/GenBank/DDBJ databases">
        <title>WGS assembly of Corymbia citriodora subspecies variegata.</title>
        <authorList>
            <person name="Barry K."/>
            <person name="Hundley H."/>
            <person name="Shu S."/>
            <person name="Jenkins J."/>
            <person name="Grimwood J."/>
            <person name="Baten A."/>
        </authorList>
    </citation>
    <scope>NUCLEOTIDE SEQUENCE</scope>
    <source>
        <strain evidence="7">CV2-018</strain>
    </source>
</reference>
<dbReference type="InterPro" id="IPR035969">
    <property type="entry name" value="Rab-GAP_TBC_sf"/>
</dbReference>
<evidence type="ECO:0000259" key="6">
    <source>
        <dbReference type="PROSITE" id="PS50086"/>
    </source>
</evidence>
<evidence type="ECO:0000256" key="1">
    <source>
        <dbReference type="ARBA" id="ARBA00004245"/>
    </source>
</evidence>
<evidence type="ECO:0000313" key="7">
    <source>
        <dbReference type="EMBL" id="KAF7846105.1"/>
    </source>
</evidence>
<evidence type="ECO:0000256" key="2">
    <source>
        <dbReference type="ARBA" id="ARBA00022490"/>
    </source>
</evidence>
<dbReference type="SMART" id="SM00164">
    <property type="entry name" value="TBC"/>
    <property type="match status" value="1"/>
</dbReference>
<dbReference type="SUPFAM" id="SSF47923">
    <property type="entry name" value="Ypt/Rab-GAP domain of gyp1p"/>
    <property type="match status" value="2"/>
</dbReference>